<evidence type="ECO:0000313" key="3">
    <source>
        <dbReference type="Proteomes" id="UP000092840"/>
    </source>
</evidence>
<name>A0A1C3JS88_9GAMM</name>
<evidence type="ECO:0000313" key="4">
    <source>
        <dbReference type="Proteomes" id="UP000092871"/>
    </source>
</evidence>
<reference evidence="2 3" key="1">
    <citation type="submission" date="2016-06" db="EMBL/GenBank/DDBJ databases">
        <authorList>
            <person name="Rodrigo-Torres L."/>
            <person name="Arahal D.R."/>
        </authorList>
    </citation>
    <scope>NUCLEOTIDE SEQUENCE [LARGE SCALE GENOMIC DNA]</scope>
    <source>
        <strain evidence="2 3">CECT 5116</strain>
    </source>
</reference>
<dbReference type="EMBL" id="FLRA01000014">
    <property type="protein sequence ID" value="SBT17987.1"/>
    <property type="molecule type" value="Genomic_DNA"/>
</dbReference>
<dbReference type="Proteomes" id="UP000092871">
    <property type="component" value="Unassembled WGS sequence"/>
</dbReference>
<protein>
    <submittedName>
        <fullName evidence="1">Uncharacterized protein</fullName>
    </submittedName>
</protein>
<dbReference type="Proteomes" id="UP000092840">
    <property type="component" value="Unassembled WGS sequence"/>
</dbReference>
<proteinExistence type="predicted"/>
<keyword evidence="3" id="KW-1185">Reference proteome</keyword>
<evidence type="ECO:0000313" key="2">
    <source>
        <dbReference type="EMBL" id="SBT20714.1"/>
    </source>
</evidence>
<reference evidence="1 4" key="2">
    <citation type="submission" date="2016-06" db="EMBL/GenBank/DDBJ databases">
        <authorList>
            <person name="Kjaerup R.B."/>
            <person name="Dalgaard T.S."/>
            <person name="Juul-Madsen H.R."/>
        </authorList>
    </citation>
    <scope>NUCLEOTIDE SEQUENCE [LARGE SCALE GENOMIC DNA]</scope>
    <source>
        <strain evidence="1 4">CECT 5115</strain>
    </source>
</reference>
<dbReference type="EMBL" id="FLRB01000008">
    <property type="protein sequence ID" value="SBT20714.1"/>
    <property type="molecule type" value="Genomic_DNA"/>
</dbReference>
<organism evidence="1 4">
    <name type="scientific">Marinomonas gallaica</name>
    <dbReference type="NCBI Taxonomy" id="1806667"/>
    <lineage>
        <taxon>Bacteria</taxon>
        <taxon>Pseudomonadati</taxon>
        <taxon>Pseudomonadota</taxon>
        <taxon>Gammaproteobacteria</taxon>
        <taxon>Oceanospirillales</taxon>
        <taxon>Oceanospirillaceae</taxon>
        <taxon>Marinomonas</taxon>
    </lineage>
</organism>
<accession>A0A1C3JS88</accession>
<evidence type="ECO:0000313" key="1">
    <source>
        <dbReference type="EMBL" id="SBT17987.1"/>
    </source>
</evidence>
<gene>
    <name evidence="1" type="ORF">MGA5115_02104</name>
    <name evidence="2" type="ORF">MGA5116_01301</name>
</gene>
<sequence length="85" mass="10008">MKSGRTREDYALMRDLMRWSRADGREATLRKRIECMNSLFQNIETKRGGWLMKWRLVCKAVPSRSEVLQQADRSSIPDKIGAYEK</sequence>
<dbReference type="AlphaFoldDB" id="A0A1C3JS88"/>